<dbReference type="Gene3D" id="2.160.20.10">
    <property type="entry name" value="Single-stranded right-handed beta-helix, Pectin lyase-like"/>
    <property type="match status" value="1"/>
</dbReference>
<evidence type="ECO:0000313" key="1">
    <source>
        <dbReference type="EMBL" id="GFM95601.1"/>
    </source>
</evidence>
<evidence type="ECO:0000313" key="2">
    <source>
        <dbReference type="Proteomes" id="UP000498980"/>
    </source>
</evidence>
<proteinExistence type="predicted"/>
<dbReference type="EMBL" id="BLWC01000001">
    <property type="protein sequence ID" value="GFM95601.1"/>
    <property type="molecule type" value="Genomic_DNA"/>
</dbReference>
<dbReference type="SUPFAM" id="SSF51126">
    <property type="entry name" value="Pectin lyase-like"/>
    <property type="match status" value="1"/>
</dbReference>
<comment type="caution">
    <text evidence="1">The sequence shown here is derived from an EMBL/GenBank/DDBJ whole genome shotgun (WGS) entry which is preliminary data.</text>
</comment>
<dbReference type="AlphaFoldDB" id="A0A7J0BZE8"/>
<gene>
    <name evidence="1" type="ORF">Sfulv_04120</name>
</gene>
<reference evidence="1 2" key="1">
    <citation type="submission" date="2020-05" db="EMBL/GenBank/DDBJ databases">
        <title>Whole genome shotgun sequence of Streptomyces fulvorobeus NBRC 15897.</title>
        <authorList>
            <person name="Komaki H."/>
            <person name="Tamura T."/>
        </authorList>
    </citation>
    <scope>NUCLEOTIDE SEQUENCE [LARGE SCALE GENOMIC DNA]</scope>
    <source>
        <strain evidence="1 2">NBRC 15897</strain>
    </source>
</reference>
<dbReference type="Proteomes" id="UP000498980">
    <property type="component" value="Unassembled WGS sequence"/>
</dbReference>
<sequence>MSRQVLSVGPTDRYRTIGEALAAARTGALISVRPGTYAENLVIQTRVTVTAAEGRGTVEIRPRSGSVVALRADAVMFSELTLRGGDAELPAVDVRRGQAAFDGCEIIGAAWAALLAGGRVPSPCGTAG</sequence>
<accession>A0A7J0BZE8</accession>
<protein>
    <recommendedName>
        <fullName evidence="3">Pectinesterase</fullName>
    </recommendedName>
</protein>
<keyword evidence="2" id="KW-1185">Reference proteome</keyword>
<dbReference type="InterPro" id="IPR011050">
    <property type="entry name" value="Pectin_lyase_fold/virulence"/>
</dbReference>
<evidence type="ECO:0008006" key="3">
    <source>
        <dbReference type="Google" id="ProtNLM"/>
    </source>
</evidence>
<dbReference type="InterPro" id="IPR012334">
    <property type="entry name" value="Pectin_lyas_fold"/>
</dbReference>
<name>A0A7J0BZE8_9ACTN</name>
<organism evidence="1 2">
    <name type="scientific">Streptomyces fulvorobeus</name>
    <dbReference type="NCBI Taxonomy" id="284028"/>
    <lineage>
        <taxon>Bacteria</taxon>
        <taxon>Bacillati</taxon>
        <taxon>Actinomycetota</taxon>
        <taxon>Actinomycetes</taxon>
        <taxon>Kitasatosporales</taxon>
        <taxon>Streptomycetaceae</taxon>
        <taxon>Streptomyces</taxon>
    </lineage>
</organism>